<dbReference type="InterPro" id="IPR013747">
    <property type="entry name" value="ACP_syn_III_C"/>
</dbReference>
<keyword evidence="1" id="KW-0808">Transferase</keyword>
<keyword evidence="2" id="KW-0012">Acyltransferase</keyword>
<organism evidence="4 5">
    <name type="scientific">Spartinivicinus poritis</name>
    <dbReference type="NCBI Taxonomy" id="2994640"/>
    <lineage>
        <taxon>Bacteria</taxon>
        <taxon>Pseudomonadati</taxon>
        <taxon>Pseudomonadota</taxon>
        <taxon>Gammaproteobacteria</taxon>
        <taxon>Oceanospirillales</taxon>
        <taxon>Zooshikellaceae</taxon>
        <taxon>Spartinivicinus</taxon>
    </lineage>
</organism>
<accession>A0ABT5U6T1</accession>
<sequence>MTDVFITGVGKCLPGKPVSNDEISAIIGKISDRSDSLGAATLRKNGIKKRYYALTANGDYTHTNAQMAAEAIHAAFAHAKRSPDSADYLATSTTQGDYLVPGFASAVHGELGIPPLELASFQSVCASSLMAAKSAWLAVRTHEARLAVASGSEFSSRWFQPGFYQPFYNESSKPDPELEFLRWTLSDGAGAMVFEPEPKPQGISLRVDWIKQKSFADRFPPCMYAGAASNKTTNNQPWNLYNSPAEAYQAGAIALKQDFTLLYKMFPAWVGYYLELLDKYQLDPNDIDYFLPHYSAQSLGQEMKKLLIKTGAMIPEERWFSNLVHCGNTGTASIFIMLDELVKTQPLTAGQKILCFVPESGRGICSFMHLSVFDNN</sequence>
<protein>
    <submittedName>
        <fullName evidence="4">Beta-ketoacyl-ACP synthase III</fullName>
    </submittedName>
</protein>
<evidence type="ECO:0000256" key="2">
    <source>
        <dbReference type="ARBA" id="ARBA00023315"/>
    </source>
</evidence>
<dbReference type="Pfam" id="PF08541">
    <property type="entry name" value="ACP_syn_III_C"/>
    <property type="match status" value="1"/>
</dbReference>
<feature type="domain" description="Beta-ketoacyl-[acyl-carrier-protein] synthase III C-terminal" evidence="3">
    <location>
        <begin position="277"/>
        <end position="356"/>
    </location>
</feature>
<evidence type="ECO:0000313" key="4">
    <source>
        <dbReference type="EMBL" id="MDE1462069.1"/>
    </source>
</evidence>
<dbReference type="RefSeq" id="WP_274688428.1">
    <property type="nucleotide sequence ID" value="NZ_JAPMOU010000008.1"/>
</dbReference>
<evidence type="ECO:0000256" key="1">
    <source>
        <dbReference type="ARBA" id="ARBA00022679"/>
    </source>
</evidence>
<evidence type="ECO:0000259" key="3">
    <source>
        <dbReference type="Pfam" id="PF08541"/>
    </source>
</evidence>
<keyword evidence="5" id="KW-1185">Reference proteome</keyword>
<dbReference type="EMBL" id="JAPMOU010000008">
    <property type="protein sequence ID" value="MDE1462069.1"/>
    <property type="molecule type" value="Genomic_DNA"/>
</dbReference>
<dbReference type="InterPro" id="IPR016039">
    <property type="entry name" value="Thiolase-like"/>
</dbReference>
<proteinExistence type="predicted"/>
<dbReference type="Gene3D" id="3.40.47.10">
    <property type="match status" value="2"/>
</dbReference>
<evidence type="ECO:0000313" key="5">
    <source>
        <dbReference type="Proteomes" id="UP001528823"/>
    </source>
</evidence>
<gene>
    <name evidence="4" type="ORF">ORQ98_08800</name>
</gene>
<dbReference type="PANTHER" id="PTHR34069:SF2">
    <property type="entry name" value="BETA-KETOACYL-[ACYL-CARRIER-PROTEIN] SYNTHASE III"/>
    <property type="match status" value="1"/>
</dbReference>
<dbReference type="PANTHER" id="PTHR34069">
    <property type="entry name" value="3-OXOACYL-[ACYL-CARRIER-PROTEIN] SYNTHASE 3"/>
    <property type="match status" value="1"/>
</dbReference>
<dbReference type="Proteomes" id="UP001528823">
    <property type="component" value="Unassembled WGS sequence"/>
</dbReference>
<reference evidence="4 5" key="1">
    <citation type="submission" date="2022-11" db="EMBL/GenBank/DDBJ databases">
        <title>Spartinivicinus poritis sp. nov., isolated from scleractinian coral Porites lutea.</title>
        <authorList>
            <person name="Zhang G."/>
            <person name="Cai L."/>
            <person name="Wei Q."/>
        </authorList>
    </citation>
    <scope>NUCLEOTIDE SEQUENCE [LARGE SCALE GENOMIC DNA]</scope>
    <source>
        <strain evidence="4 5">A2-2</strain>
    </source>
</reference>
<dbReference type="CDD" id="cd00827">
    <property type="entry name" value="init_cond_enzymes"/>
    <property type="match status" value="1"/>
</dbReference>
<name>A0ABT5U6T1_9GAMM</name>
<comment type="caution">
    <text evidence="4">The sequence shown here is derived from an EMBL/GenBank/DDBJ whole genome shotgun (WGS) entry which is preliminary data.</text>
</comment>
<dbReference type="SUPFAM" id="SSF53901">
    <property type="entry name" value="Thiolase-like"/>
    <property type="match status" value="1"/>
</dbReference>